<dbReference type="PANTHER" id="PTHR12993:SF11">
    <property type="entry name" value="N-ACETYLGLUCOSAMINYL-PHOSPHATIDYLINOSITOL DE-N-ACETYLASE"/>
    <property type="match status" value="1"/>
</dbReference>
<evidence type="ECO:0000259" key="3">
    <source>
        <dbReference type="Pfam" id="PF26607"/>
    </source>
</evidence>
<sequence>MRFVALVLAALLLVPGQTAAARPPSAVFLNVVAHQDDDLLFLTPDLSQTLKASVTVYVTAGEGSHPESMTPEDYAEMRQAGERNAYATMAGVANRWDRVALRTGTGTTAELATLRARPSIKLVFLRLHDWSDLHGLWTGEVAAGGTVRPTWSPAQAEDVYTRDKLTKTLTWLMDRFRPTVIRTQNPAPLSGFYAPDPDNPDHTAVARFTNLAAESYRGKAQVRNYRGYDDAQLPTGLDPALRAERTKAFRAYADVDTNVATLFDDPASYLGWRQTMLNRWPSGVSWTDGSGEAYAVLGDEVKRWRRNARGEWGKPVGLGGGGFAPAVTLARQADGRLRLFSLNRNTFDVVTAVQEGDGYSAWTSLGNPNGPGGTQTGLPAAAADAQGRLWFFVRNGGGGVSARQQNADGTFGDWQDMHGWGVQDGLSVVSVDGRLQVFATQCSARLYVTATCSIARLAQGSDGFEWDSAVVPGAAATAPTAVAGTDGKAHVYFRATETAAVLMAVDGMVTDLGNPGGPGEVAATATGEVYARNAAHGISARDASGWHPVGGYTESSPAVVEGGVVALGVDGRLTQVVG</sequence>
<dbReference type="PANTHER" id="PTHR12993">
    <property type="entry name" value="N-ACETYLGLUCOSAMINYL-PHOSPHATIDYLINOSITOL DE-N-ACETYLASE-RELATED"/>
    <property type="match status" value="1"/>
</dbReference>
<organism evidence="4 5">
    <name type="scientific">Amycolatopsis xylanica</name>
    <dbReference type="NCBI Taxonomy" id="589385"/>
    <lineage>
        <taxon>Bacteria</taxon>
        <taxon>Bacillati</taxon>
        <taxon>Actinomycetota</taxon>
        <taxon>Actinomycetes</taxon>
        <taxon>Pseudonocardiales</taxon>
        <taxon>Pseudonocardiaceae</taxon>
        <taxon>Amycolatopsis</taxon>
    </lineage>
</organism>
<name>A0A1H3HA52_9PSEU</name>
<accession>A0A1H3HA52</accession>
<dbReference type="Pfam" id="PF26607">
    <property type="entry name" value="DUF8189"/>
    <property type="match status" value="1"/>
</dbReference>
<dbReference type="SUPFAM" id="SSF102588">
    <property type="entry name" value="LmbE-like"/>
    <property type="match status" value="1"/>
</dbReference>
<dbReference type="AlphaFoldDB" id="A0A1H3HA52"/>
<keyword evidence="5" id="KW-1185">Reference proteome</keyword>
<evidence type="ECO:0000256" key="1">
    <source>
        <dbReference type="ARBA" id="ARBA00022833"/>
    </source>
</evidence>
<feature type="chain" id="PRO_5039364097" evidence="2">
    <location>
        <begin position="21"/>
        <end position="578"/>
    </location>
</feature>
<dbReference type="GO" id="GO:0016811">
    <property type="term" value="F:hydrolase activity, acting on carbon-nitrogen (but not peptide) bonds, in linear amides"/>
    <property type="evidence" value="ECO:0007669"/>
    <property type="project" value="TreeGrafter"/>
</dbReference>
<keyword evidence="1" id="KW-0862">Zinc</keyword>
<dbReference type="SUPFAM" id="SSF89372">
    <property type="entry name" value="Fucose-specific lectin"/>
    <property type="match status" value="1"/>
</dbReference>
<proteinExistence type="predicted"/>
<evidence type="ECO:0000256" key="2">
    <source>
        <dbReference type="SAM" id="SignalP"/>
    </source>
</evidence>
<dbReference type="STRING" id="589385.SAMN05421504_104580"/>
<dbReference type="InterPro" id="IPR024078">
    <property type="entry name" value="LmbE-like_dom_sf"/>
</dbReference>
<reference evidence="4 5" key="1">
    <citation type="submission" date="2016-10" db="EMBL/GenBank/DDBJ databases">
        <authorList>
            <person name="de Groot N.N."/>
        </authorList>
    </citation>
    <scope>NUCLEOTIDE SEQUENCE [LARGE SCALE GENOMIC DNA]</scope>
    <source>
        <strain evidence="4 5">CPCC 202699</strain>
    </source>
</reference>
<dbReference type="RefSeq" id="WP_091291521.1">
    <property type="nucleotide sequence ID" value="NZ_FNON01000004.1"/>
</dbReference>
<dbReference type="Gene3D" id="3.40.50.10320">
    <property type="entry name" value="LmbE-like"/>
    <property type="match status" value="1"/>
</dbReference>
<feature type="signal peptide" evidence="2">
    <location>
        <begin position="1"/>
        <end position="20"/>
    </location>
</feature>
<gene>
    <name evidence="4" type="ORF">SAMN05421504_104580</name>
</gene>
<dbReference type="InterPro" id="IPR003737">
    <property type="entry name" value="GlcNAc_PI_deacetylase-related"/>
</dbReference>
<dbReference type="EMBL" id="FNON01000004">
    <property type="protein sequence ID" value="SDY12297.1"/>
    <property type="molecule type" value="Genomic_DNA"/>
</dbReference>
<dbReference type="Pfam" id="PF02585">
    <property type="entry name" value="PIG-L"/>
    <property type="match status" value="1"/>
</dbReference>
<evidence type="ECO:0000313" key="4">
    <source>
        <dbReference type="EMBL" id="SDY12297.1"/>
    </source>
</evidence>
<keyword evidence="2" id="KW-0732">Signal</keyword>
<evidence type="ECO:0000313" key="5">
    <source>
        <dbReference type="Proteomes" id="UP000199515"/>
    </source>
</evidence>
<dbReference type="Proteomes" id="UP000199515">
    <property type="component" value="Unassembled WGS sequence"/>
</dbReference>
<dbReference type="OrthoDB" id="6064917at2"/>
<dbReference type="GO" id="GO:0016137">
    <property type="term" value="P:glycoside metabolic process"/>
    <property type="evidence" value="ECO:0007669"/>
    <property type="project" value="UniProtKB-ARBA"/>
</dbReference>
<feature type="domain" description="PLL-like beta propeller" evidence="3">
    <location>
        <begin position="287"/>
        <end position="499"/>
    </location>
</feature>
<protein>
    <submittedName>
        <fullName evidence="4">GlcNAc-PI de-N-acetylase</fullName>
    </submittedName>
</protein>
<dbReference type="InterPro" id="IPR058502">
    <property type="entry name" value="PLL-like_beta-prop"/>
</dbReference>